<dbReference type="OrthoDB" id="3068921at2759"/>
<gene>
    <name evidence="1" type="ORF">BDN70DRAFT_820303</name>
</gene>
<evidence type="ECO:0000313" key="1">
    <source>
        <dbReference type="EMBL" id="KAF9471208.1"/>
    </source>
</evidence>
<evidence type="ECO:0000313" key="2">
    <source>
        <dbReference type="Proteomes" id="UP000807469"/>
    </source>
</evidence>
<comment type="caution">
    <text evidence="1">The sequence shown here is derived from an EMBL/GenBank/DDBJ whole genome shotgun (WGS) entry which is preliminary data.</text>
</comment>
<sequence length="208" mass="24265">MDRFVLYDEPLHTSVERFYIPWNQWTQVDPLSVLGAVDGIIPGRKSEECIHLRDIIRRWSQPDSDCTWESIEMAVETIKNSSIFIKDFVPFNTENGTFYSFHHRLFLLAKLILALNQIIRASAEFFYGAEAQIYTVDNEYKLVRLLAWHDNPEVMLATYIVLQQRCTIACKHVKKYLNQIQDAFQTNADNYSISSFDSTVPSERIRMG</sequence>
<feature type="non-terminal residue" evidence="1">
    <location>
        <position position="208"/>
    </location>
</feature>
<dbReference type="Proteomes" id="UP000807469">
    <property type="component" value="Unassembled WGS sequence"/>
</dbReference>
<protein>
    <submittedName>
        <fullName evidence="1">Uncharacterized protein</fullName>
    </submittedName>
</protein>
<proteinExistence type="predicted"/>
<reference evidence="1" key="1">
    <citation type="submission" date="2020-11" db="EMBL/GenBank/DDBJ databases">
        <authorList>
            <consortium name="DOE Joint Genome Institute"/>
            <person name="Ahrendt S."/>
            <person name="Riley R."/>
            <person name="Andreopoulos W."/>
            <person name="Labutti K."/>
            <person name="Pangilinan J."/>
            <person name="Ruiz-Duenas F.J."/>
            <person name="Barrasa J.M."/>
            <person name="Sanchez-Garcia M."/>
            <person name="Camarero S."/>
            <person name="Miyauchi S."/>
            <person name="Serrano A."/>
            <person name="Linde D."/>
            <person name="Babiker R."/>
            <person name="Drula E."/>
            <person name="Ayuso-Fernandez I."/>
            <person name="Pacheco R."/>
            <person name="Padilla G."/>
            <person name="Ferreira P."/>
            <person name="Barriuso J."/>
            <person name="Kellner H."/>
            <person name="Castanera R."/>
            <person name="Alfaro M."/>
            <person name="Ramirez L."/>
            <person name="Pisabarro A.G."/>
            <person name="Kuo A."/>
            <person name="Tritt A."/>
            <person name="Lipzen A."/>
            <person name="He G."/>
            <person name="Yan M."/>
            <person name="Ng V."/>
            <person name="Cullen D."/>
            <person name="Martin F."/>
            <person name="Rosso M.-N."/>
            <person name="Henrissat B."/>
            <person name="Hibbett D."/>
            <person name="Martinez A.T."/>
            <person name="Grigoriev I.V."/>
        </authorList>
    </citation>
    <scope>NUCLEOTIDE SEQUENCE</scope>
    <source>
        <strain evidence="1">CIRM-BRFM 674</strain>
    </source>
</reference>
<keyword evidence="2" id="KW-1185">Reference proteome</keyword>
<name>A0A9P5YLP9_9AGAR</name>
<accession>A0A9P5YLP9</accession>
<dbReference type="AlphaFoldDB" id="A0A9P5YLP9"/>
<dbReference type="EMBL" id="MU155734">
    <property type="protein sequence ID" value="KAF9471208.1"/>
    <property type="molecule type" value="Genomic_DNA"/>
</dbReference>
<organism evidence="1 2">
    <name type="scientific">Pholiota conissans</name>
    <dbReference type="NCBI Taxonomy" id="109636"/>
    <lineage>
        <taxon>Eukaryota</taxon>
        <taxon>Fungi</taxon>
        <taxon>Dikarya</taxon>
        <taxon>Basidiomycota</taxon>
        <taxon>Agaricomycotina</taxon>
        <taxon>Agaricomycetes</taxon>
        <taxon>Agaricomycetidae</taxon>
        <taxon>Agaricales</taxon>
        <taxon>Agaricineae</taxon>
        <taxon>Strophariaceae</taxon>
        <taxon>Pholiota</taxon>
    </lineage>
</organism>